<sequence length="333" mass="38178">MTKQPLQKLFDAMYHGKFSFHDFLHSPVEQNYEIVGGSTSGSRTLFKPKENLKTYHRFLNLFLFELLPINERVVFSYRKGFSAVNAVQKHTQSKYFFQTDIKAFFGSIDRLLTQKTILAGHEYCPIEDLHEHIDRIVDLVCVGDSIPVGLPASAPLSNAVLVNFDNEIERICKQQGLIYSRYADDIIISGQKHESLLGLKMLVQEKLHQFSSEKFFIHHGKTRFFQVGGKVKILGIMILPTGIISVDTKKKNDLEVLIHFYLNDRGRFKDMVNKTKKRSGADEELSEDDYIAYLSGNINYVDSIDPAYTDKLRRKFGSTTIDILKYSGFAKEK</sequence>
<dbReference type="Pfam" id="PF00078">
    <property type="entry name" value="RVT_1"/>
    <property type="match status" value="1"/>
</dbReference>
<dbReference type="RefSeq" id="WP_129968223.1">
    <property type="nucleotide sequence ID" value="NZ_JACCEW010000001.1"/>
</dbReference>
<dbReference type="PROSITE" id="PS50878">
    <property type="entry name" value="RT_POL"/>
    <property type="match status" value="1"/>
</dbReference>
<dbReference type="InterPro" id="IPR043502">
    <property type="entry name" value="DNA/RNA_pol_sf"/>
</dbReference>
<keyword evidence="4" id="KW-0460">Magnesium</keyword>
<evidence type="ECO:0000259" key="8">
    <source>
        <dbReference type="PROSITE" id="PS50878"/>
    </source>
</evidence>
<proteinExistence type="inferred from homology"/>
<comment type="similarity">
    <text evidence="7">Belongs to the bacterial reverse transcriptase family.</text>
</comment>
<dbReference type="OrthoDB" id="7055795at2"/>
<evidence type="ECO:0000313" key="10">
    <source>
        <dbReference type="Proteomes" id="UP000580517"/>
    </source>
</evidence>
<dbReference type="EMBL" id="JACCEW010000001">
    <property type="protein sequence ID" value="NYT36340.1"/>
    <property type="molecule type" value="Genomic_DNA"/>
</dbReference>
<name>A0A853FBS3_9BURK</name>
<keyword evidence="1" id="KW-0808">Transferase</keyword>
<keyword evidence="6" id="KW-0051">Antiviral defense</keyword>
<keyword evidence="2" id="KW-0548">Nucleotidyltransferase</keyword>
<feature type="domain" description="Reverse transcriptase" evidence="8">
    <location>
        <begin position="1"/>
        <end position="238"/>
    </location>
</feature>
<keyword evidence="5 9" id="KW-0695">RNA-directed DNA polymerase</keyword>
<dbReference type="SUPFAM" id="SSF56672">
    <property type="entry name" value="DNA/RNA polymerases"/>
    <property type="match status" value="1"/>
</dbReference>
<protein>
    <submittedName>
        <fullName evidence="9">RNA-directed DNA polymerase</fullName>
    </submittedName>
</protein>
<evidence type="ECO:0000256" key="4">
    <source>
        <dbReference type="ARBA" id="ARBA00022842"/>
    </source>
</evidence>
<evidence type="ECO:0000256" key="3">
    <source>
        <dbReference type="ARBA" id="ARBA00022723"/>
    </source>
</evidence>
<dbReference type="GO" id="GO:0003723">
    <property type="term" value="F:RNA binding"/>
    <property type="evidence" value="ECO:0007669"/>
    <property type="project" value="InterPro"/>
</dbReference>
<evidence type="ECO:0000256" key="6">
    <source>
        <dbReference type="ARBA" id="ARBA00023118"/>
    </source>
</evidence>
<comment type="caution">
    <text evidence="9">The sequence shown here is derived from an EMBL/GenBank/DDBJ whole genome shotgun (WGS) entry which is preliminary data.</text>
</comment>
<dbReference type="InterPro" id="IPR000123">
    <property type="entry name" value="Reverse_transcriptase_msDNA"/>
</dbReference>
<dbReference type="InterPro" id="IPR000477">
    <property type="entry name" value="RT_dom"/>
</dbReference>
<evidence type="ECO:0000256" key="2">
    <source>
        <dbReference type="ARBA" id="ARBA00022695"/>
    </source>
</evidence>
<accession>A0A853FBS3</accession>
<dbReference type="GO" id="GO:0046872">
    <property type="term" value="F:metal ion binding"/>
    <property type="evidence" value="ECO:0007669"/>
    <property type="project" value="UniProtKB-KW"/>
</dbReference>
<dbReference type="AlphaFoldDB" id="A0A853FBS3"/>
<dbReference type="Proteomes" id="UP000580517">
    <property type="component" value="Unassembled WGS sequence"/>
</dbReference>
<evidence type="ECO:0000256" key="5">
    <source>
        <dbReference type="ARBA" id="ARBA00022918"/>
    </source>
</evidence>
<evidence type="ECO:0000256" key="7">
    <source>
        <dbReference type="ARBA" id="ARBA00034120"/>
    </source>
</evidence>
<dbReference type="PRINTS" id="PR00866">
    <property type="entry name" value="RNADNAPOLMS"/>
</dbReference>
<organism evidence="9 10">
    <name type="scientific">Allopusillimonas soli</name>
    <dbReference type="NCBI Taxonomy" id="659016"/>
    <lineage>
        <taxon>Bacteria</taxon>
        <taxon>Pseudomonadati</taxon>
        <taxon>Pseudomonadota</taxon>
        <taxon>Betaproteobacteria</taxon>
        <taxon>Burkholderiales</taxon>
        <taxon>Alcaligenaceae</taxon>
        <taxon>Allopusillimonas</taxon>
    </lineage>
</organism>
<evidence type="ECO:0000313" key="9">
    <source>
        <dbReference type="EMBL" id="NYT36340.1"/>
    </source>
</evidence>
<dbReference type="CDD" id="cd03487">
    <property type="entry name" value="RT_Bac_retron_II"/>
    <property type="match status" value="1"/>
</dbReference>
<keyword evidence="3" id="KW-0479">Metal-binding</keyword>
<dbReference type="GO" id="GO:0051607">
    <property type="term" value="P:defense response to virus"/>
    <property type="evidence" value="ECO:0007669"/>
    <property type="project" value="UniProtKB-KW"/>
</dbReference>
<dbReference type="GO" id="GO:0003964">
    <property type="term" value="F:RNA-directed DNA polymerase activity"/>
    <property type="evidence" value="ECO:0007669"/>
    <property type="project" value="UniProtKB-KW"/>
</dbReference>
<evidence type="ECO:0000256" key="1">
    <source>
        <dbReference type="ARBA" id="ARBA00022679"/>
    </source>
</evidence>
<reference evidence="9 10" key="1">
    <citation type="submission" date="2020-07" db="EMBL/GenBank/DDBJ databases">
        <title>Taxonomic revisions and descriptions of new bacterial species based on genomic comparisons in the high-G+C-content subgroup of the family Alcaligenaceae.</title>
        <authorList>
            <person name="Szabo A."/>
            <person name="Felfoldi T."/>
        </authorList>
    </citation>
    <scope>NUCLEOTIDE SEQUENCE [LARGE SCALE GENOMIC DNA]</scope>
    <source>
        <strain evidence="9 10">DSM 25264</strain>
    </source>
</reference>
<keyword evidence="10" id="KW-1185">Reference proteome</keyword>
<gene>
    <name evidence="9" type="ORF">H0A68_05605</name>
</gene>